<organism evidence="1 2">
    <name type="scientific">Setaria italica</name>
    <name type="common">Foxtail millet</name>
    <name type="synonym">Panicum italicum</name>
    <dbReference type="NCBI Taxonomy" id="4555"/>
    <lineage>
        <taxon>Eukaryota</taxon>
        <taxon>Viridiplantae</taxon>
        <taxon>Streptophyta</taxon>
        <taxon>Embryophyta</taxon>
        <taxon>Tracheophyta</taxon>
        <taxon>Spermatophyta</taxon>
        <taxon>Magnoliopsida</taxon>
        <taxon>Liliopsida</taxon>
        <taxon>Poales</taxon>
        <taxon>Poaceae</taxon>
        <taxon>PACMAD clade</taxon>
        <taxon>Panicoideae</taxon>
        <taxon>Panicodae</taxon>
        <taxon>Paniceae</taxon>
        <taxon>Cenchrinae</taxon>
        <taxon>Setaria</taxon>
    </lineage>
</organism>
<protein>
    <submittedName>
        <fullName evidence="1">Uncharacterized protein</fullName>
    </submittedName>
</protein>
<dbReference type="AlphaFoldDB" id="K3Y3Z0"/>
<reference evidence="1" key="2">
    <citation type="submission" date="2018-08" db="UniProtKB">
        <authorList>
            <consortium name="EnsemblPlants"/>
        </authorList>
    </citation>
    <scope>IDENTIFICATION</scope>
    <source>
        <strain evidence="1">Yugu1</strain>
    </source>
</reference>
<dbReference type="HOGENOM" id="CLU_3280465_0_0_1"/>
<dbReference type="InParanoid" id="K3Y3Z0"/>
<keyword evidence="2" id="KW-1185">Reference proteome</keyword>
<dbReference type="Proteomes" id="UP000004995">
    <property type="component" value="Unassembled WGS sequence"/>
</dbReference>
<reference evidence="2" key="1">
    <citation type="journal article" date="2012" name="Nat. Biotechnol.">
        <title>Reference genome sequence of the model plant Setaria.</title>
        <authorList>
            <person name="Bennetzen J.L."/>
            <person name="Schmutz J."/>
            <person name="Wang H."/>
            <person name="Percifield R."/>
            <person name="Hawkins J."/>
            <person name="Pontaroli A.C."/>
            <person name="Estep M."/>
            <person name="Feng L."/>
            <person name="Vaughn J.N."/>
            <person name="Grimwood J."/>
            <person name="Jenkins J."/>
            <person name="Barry K."/>
            <person name="Lindquist E."/>
            <person name="Hellsten U."/>
            <person name="Deshpande S."/>
            <person name="Wang X."/>
            <person name="Wu X."/>
            <person name="Mitros T."/>
            <person name="Triplett J."/>
            <person name="Yang X."/>
            <person name="Ye C.Y."/>
            <person name="Mauro-Herrera M."/>
            <person name="Wang L."/>
            <person name="Li P."/>
            <person name="Sharma M."/>
            <person name="Sharma R."/>
            <person name="Ronald P.C."/>
            <person name="Panaud O."/>
            <person name="Kellogg E.A."/>
            <person name="Brutnell T.P."/>
            <person name="Doust A.N."/>
            <person name="Tuskan G.A."/>
            <person name="Rokhsar D."/>
            <person name="Devos K.M."/>
        </authorList>
    </citation>
    <scope>NUCLEOTIDE SEQUENCE [LARGE SCALE GENOMIC DNA]</scope>
    <source>
        <strain evidence="2">cv. Yugu1</strain>
    </source>
</reference>
<accession>K3Y3Z0</accession>
<evidence type="ECO:0000313" key="2">
    <source>
        <dbReference type="Proteomes" id="UP000004995"/>
    </source>
</evidence>
<name>K3Y3Z0_SETIT</name>
<proteinExistence type="predicted"/>
<evidence type="ECO:0000313" key="1">
    <source>
        <dbReference type="EnsemblPlants" id="KQL12083"/>
    </source>
</evidence>
<dbReference type="EMBL" id="AGNK02002691">
    <property type="status" value="NOT_ANNOTATED_CDS"/>
    <property type="molecule type" value="Genomic_DNA"/>
</dbReference>
<sequence>MMPVIHANVMTCEFWMLILGKFVHNSSSGNFCGWGVMLCGL</sequence>
<dbReference type="EnsemblPlants" id="KQL12083">
    <property type="protein sequence ID" value="KQL12083"/>
    <property type="gene ID" value="SETIT_008928mg"/>
</dbReference>
<dbReference type="Gramene" id="KQL12083">
    <property type="protein sequence ID" value="KQL12083"/>
    <property type="gene ID" value="SETIT_008928mg"/>
</dbReference>